<evidence type="ECO:0000313" key="4">
    <source>
        <dbReference type="EMBL" id="ADC47074.1"/>
    </source>
</evidence>
<dbReference type="InterPro" id="IPR027417">
    <property type="entry name" value="P-loop_NTPase"/>
</dbReference>
<dbReference type="Pfam" id="PF13207">
    <property type="entry name" value="AAA_17"/>
    <property type="match status" value="1"/>
</dbReference>
<dbReference type="HAMAP" id="MF_01111">
    <property type="entry name" value="UPF0200"/>
    <property type="match status" value="1"/>
</dbReference>
<keyword evidence="4" id="KW-0418">Kinase</keyword>
<sequence length="180" mass="20417">MKVIGVTGLPGSGKSILFDTAEEKGALVVCMGDLVREKAAERGEDSGTTARKLREEFGQYIVAELTIERIKEILEKDKDAKIILVDGIRSPYEIELFKESFDNFISVSIYASPQTRFERLVLRNREDDPEVYEDFLVRDNREIGFGIAEVVATADYMLNNECSLEEFKQSVADFIEKEMD</sequence>
<dbReference type="PANTHER" id="PTHR41930:SF1">
    <property type="entry name" value="DEPHOSPHO-COA KINASE"/>
    <property type="match status" value="1"/>
</dbReference>
<keyword evidence="5" id="KW-1185">Reference proteome</keyword>
<evidence type="ECO:0000313" key="5">
    <source>
        <dbReference type="Proteomes" id="UP000008680"/>
    </source>
</evidence>
<evidence type="ECO:0000256" key="2">
    <source>
        <dbReference type="ARBA" id="ARBA00022840"/>
    </source>
</evidence>
<reference evidence="4 5" key="1">
    <citation type="journal article" date="2010" name="PLoS ONE">
        <title>The genome sequence of the rumen methanogen Methanobrevibacter ruminantium reveals new possibilities for controlling ruminant methane emissions.</title>
        <authorList>
            <person name="Leahy S.C."/>
            <person name="Kelly W.J."/>
            <person name="Altermann E."/>
            <person name="Ronimus R.S."/>
            <person name="Yeoman C.J."/>
            <person name="Pacheco D.M."/>
            <person name="Li D."/>
            <person name="Kong Z."/>
            <person name="McTavish S."/>
            <person name="Sang C."/>
            <person name="Lambie S.C."/>
            <person name="Janssen P.H."/>
            <person name="Dey D."/>
            <person name="Attwood G.T."/>
        </authorList>
    </citation>
    <scope>NUCLEOTIDE SEQUENCE [LARGE SCALE GENOMIC DNA]</scope>
    <source>
        <strain evidence="5">ATCC 35063 / DSM 1093 / JCM 13430 / OCM 146 / M1</strain>
    </source>
</reference>
<dbReference type="RefSeq" id="WP_012956023.1">
    <property type="nucleotide sequence ID" value="NC_013790.1"/>
</dbReference>
<evidence type="ECO:0000256" key="1">
    <source>
        <dbReference type="ARBA" id="ARBA00022741"/>
    </source>
</evidence>
<dbReference type="STRING" id="634498.mru_1224"/>
<dbReference type="HOGENOM" id="CLU_096329_1_0_2"/>
<name>D3E3G3_METRM</name>
<dbReference type="InterPro" id="IPR022970">
    <property type="entry name" value="NTP_hydrolase-rel"/>
</dbReference>
<keyword evidence="1 3" id="KW-0547">Nucleotide-binding</keyword>
<dbReference type="Proteomes" id="UP000008680">
    <property type="component" value="Chromosome"/>
</dbReference>
<dbReference type="EMBL" id="CP001719">
    <property type="protein sequence ID" value="ADC47074.1"/>
    <property type="molecule type" value="Genomic_DNA"/>
</dbReference>
<proteinExistence type="inferred from homology"/>
<feature type="binding site" evidence="3">
    <location>
        <begin position="8"/>
        <end position="15"/>
    </location>
    <ligand>
        <name>ATP</name>
        <dbReference type="ChEBI" id="CHEBI:30616"/>
    </ligand>
</feature>
<gene>
    <name evidence="4" type="primary">coaE</name>
    <name evidence="4" type="ordered locus">mru_1224</name>
</gene>
<dbReference type="GeneID" id="8770875"/>
<accession>D3E3G3</accession>
<keyword evidence="2 3" id="KW-0067">ATP-binding</keyword>
<dbReference type="eggNOG" id="arCOG01045">
    <property type="taxonomic scope" value="Archaea"/>
</dbReference>
<keyword evidence="4" id="KW-0808">Transferase</keyword>
<dbReference type="KEGG" id="mru:mru_1224"/>
<dbReference type="OrthoDB" id="85381at2157"/>
<comment type="similarity">
    <text evidence="3">Belongs to the UPF0200 family.</text>
</comment>
<dbReference type="GO" id="GO:0016301">
    <property type="term" value="F:kinase activity"/>
    <property type="evidence" value="ECO:0007669"/>
    <property type="project" value="UniProtKB-KW"/>
</dbReference>
<evidence type="ECO:0000256" key="3">
    <source>
        <dbReference type="HAMAP-Rule" id="MF_01111"/>
    </source>
</evidence>
<dbReference type="PATRIC" id="fig|634498.28.peg.1227"/>
<protein>
    <recommendedName>
        <fullName evidence="3">UPF0200 protein mru_1224</fullName>
    </recommendedName>
</protein>
<dbReference type="Gene3D" id="3.40.50.300">
    <property type="entry name" value="P-loop containing nucleotide triphosphate hydrolases"/>
    <property type="match status" value="1"/>
</dbReference>
<dbReference type="AlphaFoldDB" id="D3E3G3"/>
<dbReference type="PANTHER" id="PTHR41930">
    <property type="entry name" value="UPF0200 PROTEIN MJ1399"/>
    <property type="match status" value="1"/>
</dbReference>
<dbReference type="GO" id="GO:0005524">
    <property type="term" value="F:ATP binding"/>
    <property type="evidence" value="ECO:0007669"/>
    <property type="project" value="UniProtKB-UniRule"/>
</dbReference>
<dbReference type="SUPFAM" id="SSF52540">
    <property type="entry name" value="P-loop containing nucleoside triphosphate hydrolases"/>
    <property type="match status" value="1"/>
</dbReference>
<organism evidence="4 5">
    <name type="scientific">Methanobrevibacter ruminantium (strain ATCC 35063 / DSM 1093 / JCM 13430 / OCM 146 / M1)</name>
    <name type="common">Methanobacterium ruminantium</name>
    <dbReference type="NCBI Taxonomy" id="634498"/>
    <lineage>
        <taxon>Archaea</taxon>
        <taxon>Methanobacteriati</taxon>
        <taxon>Methanobacteriota</taxon>
        <taxon>Methanomada group</taxon>
        <taxon>Methanobacteria</taxon>
        <taxon>Methanobacteriales</taxon>
        <taxon>Methanobacteriaceae</taxon>
        <taxon>Methanobrevibacter</taxon>
    </lineage>
</organism>